<sequence length="180" mass="20547">MPSPANNSFLICSSLLRQDGLDSLNVSNLPFPPDGAACGFSDGTGRVWRRWRLRKGKCLPSSLLLSFLFPINREWEWEWEIQNGSTYRSWLFVSGPMEKKKKEKKRNGLLCRDWDDMIVLVTQGRLPRGSDFMLHARLDSAASAAVCSTYPRIMQKGDMSKQLLSRLLQPDKDRDLDDGH</sequence>
<reference evidence="2" key="1">
    <citation type="journal article" date="2017" name="Genome Biol.">
        <title>Comparative genomics reveals high biological diversity and specific adaptations in the industrially and medically important fungal genus Aspergillus.</title>
        <authorList>
            <person name="de Vries R.P."/>
            <person name="Riley R."/>
            <person name="Wiebenga A."/>
            <person name="Aguilar-Osorio G."/>
            <person name="Amillis S."/>
            <person name="Uchima C.A."/>
            <person name="Anderluh G."/>
            <person name="Asadollahi M."/>
            <person name="Askin M."/>
            <person name="Barry K."/>
            <person name="Battaglia E."/>
            <person name="Bayram O."/>
            <person name="Benocci T."/>
            <person name="Braus-Stromeyer S.A."/>
            <person name="Caldana C."/>
            <person name="Canovas D."/>
            <person name="Cerqueira G.C."/>
            <person name="Chen F."/>
            <person name="Chen W."/>
            <person name="Choi C."/>
            <person name="Clum A."/>
            <person name="Dos Santos R.A."/>
            <person name="Damasio A.R."/>
            <person name="Diallinas G."/>
            <person name="Emri T."/>
            <person name="Fekete E."/>
            <person name="Flipphi M."/>
            <person name="Freyberg S."/>
            <person name="Gallo A."/>
            <person name="Gournas C."/>
            <person name="Habgood R."/>
            <person name="Hainaut M."/>
            <person name="Harispe M.L."/>
            <person name="Henrissat B."/>
            <person name="Hilden K.S."/>
            <person name="Hope R."/>
            <person name="Hossain A."/>
            <person name="Karabika E."/>
            <person name="Karaffa L."/>
            <person name="Karanyi Z."/>
            <person name="Krasevec N."/>
            <person name="Kuo A."/>
            <person name="Kusch H."/>
            <person name="LaButti K."/>
            <person name="Lagendijk E.L."/>
            <person name="Lapidus A."/>
            <person name="Levasseur A."/>
            <person name="Lindquist E."/>
            <person name="Lipzen A."/>
            <person name="Logrieco A.F."/>
            <person name="MacCabe A."/>
            <person name="Maekelae M.R."/>
            <person name="Malavazi I."/>
            <person name="Melin P."/>
            <person name="Meyer V."/>
            <person name="Mielnichuk N."/>
            <person name="Miskei M."/>
            <person name="Molnar A.P."/>
            <person name="Mule G."/>
            <person name="Ngan C.Y."/>
            <person name="Orejas M."/>
            <person name="Orosz E."/>
            <person name="Ouedraogo J.P."/>
            <person name="Overkamp K.M."/>
            <person name="Park H.-S."/>
            <person name="Perrone G."/>
            <person name="Piumi F."/>
            <person name="Punt P.J."/>
            <person name="Ram A.F."/>
            <person name="Ramon A."/>
            <person name="Rauscher S."/>
            <person name="Record E."/>
            <person name="Riano-Pachon D.M."/>
            <person name="Robert V."/>
            <person name="Roehrig J."/>
            <person name="Ruller R."/>
            <person name="Salamov A."/>
            <person name="Salih N.S."/>
            <person name="Samson R.A."/>
            <person name="Sandor E."/>
            <person name="Sanguinetti M."/>
            <person name="Schuetze T."/>
            <person name="Sepcic K."/>
            <person name="Shelest E."/>
            <person name="Sherlock G."/>
            <person name="Sophianopoulou V."/>
            <person name="Squina F.M."/>
            <person name="Sun H."/>
            <person name="Susca A."/>
            <person name="Todd R.B."/>
            <person name="Tsang A."/>
            <person name="Unkles S.E."/>
            <person name="van de Wiele N."/>
            <person name="van Rossen-Uffink D."/>
            <person name="Oliveira J.V."/>
            <person name="Vesth T.C."/>
            <person name="Visser J."/>
            <person name="Yu J.-H."/>
            <person name="Zhou M."/>
            <person name="Andersen M.R."/>
            <person name="Archer D.B."/>
            <person name="Baker S.E."/>
            <person name="Benoit I."/>
            <person name="Brakhage A.A."/>
            <person name="Braus G.H."/>
            <person name="Fischer R."/>
            <person name="Frisvad J.C."/>
            <person name="Goldman G.H."/>
            <person name="Houbraken J."/>
            <person name="Oakley B."/>
            <person name="Pocsi I."/>
            <person name="Scazzocchio C."/>
            <person name="Seiboth B."/>
            <person name="vanKuyk P.A."/>
            <person name="Wortman J."/>
            <person name="Dyer P.S."/>
            <person name="Grigoriev I.V."/>
        </authorList>
    </citation>
    <scope>NUCLEOTIDE SEQUENCE [LARGE SCALE GENOMIC DNA]</scope>
    <source>
        <strain evidence="2">CBS 593.65</strain>
    </source>
</reference>
<gene>
    <name evidence="1" type="ORF">ASPSYDRAFT_483188</name>
</gene>
<name>A0A1L9T3T4_9EURO</name>
<dbReference type="RefSeq" id="XP_040697861.1">
    <property type="nucleotide sequence ID" value="XM_040847601.1"/>
</dbReference>
<proteinExistence type="predicted"/>
<evidence type="ECO:0000313" key="1">
    <source>
        <dbReference type="EMBL" id="OJJ54055.1"/>
    </source>
</evidence>
<dbReference type="AlphaFoldDB" id="A0A1L9T3T4"/>
<dbReference type="GeneID" id="63763674"/>
<dbReference type="Proteomes" id="UP000184356">
    <property type="component" value="Unassembled WGS sequence"/>
</dbReference>
<protein>
    <submittedName>
        <fullName evidence="1">Uncharacterized protein</fullName>
    </submittedName>
</protein>
<accession>A0A1L9T3T4</accession>
<evidence type="ECO:0000313" key="2">
    <source>
        <dbReference type="Proteomes" id="UP000184356"/>
    </source>
</evidence>
<organism evidence="1 2">
    <name type="scientific">Aspergillus sydowii CBS 593.65</name>
    <dbReference type="NCBI Taxonomy" id="1036612"/>
    <lineage>
        <taxon>Eukaryota</taxon>
        <taxon>Fungi</taxon>
        <taxon>Dikarya</taxon>
        <taxon>Ascomycota</taxon>
        <taxon>Pezizomycotina</taxon>
        <taxon>Eurotiomycetes</taxon>
        <taxon>Eurotiomycetidae</taxon>
        <taxon>Eurotiales</taxon>
        <taxon>Aspergillaceae</taxon>
        <taxon>Aspergillus</taxon>
        <taxon>Aspergillus subgen. Nidulantes</taxon>
    </lineage>
</organism>
<dbReference type="VEuPathDB" id="FungiDB:ASPSYDRAFT_483188"/>
<dbReference type="EMBL" id="KV878595">
    <property type="protein sequence ID" value="OJJ54055.1"/>
    <property type="molecule type" value="Genomic_DNA"/>
</dbReference>
<keyword evidence="2" id="KW-1185">Reference proteome</keyword>